<dbReference type="SMART" id="SM00228">
    <property type="entry name" value="PDZ"/>
    <property type="match status" value="1"/>
</dbReference>
<keyword evidence="2 5" id="KW-0645">Protease</keyword>
<organism evidence="8 9">
    <name type="scientific">Thermobaculum terrenum (strain ATCC BAA-798 / CCMEE 7001 / YNP1)</name>
    <dbReference type="NCBI Taxonomy" id="525904"/>
    <lineage>
        <taxon>Bacteria</taxon>
        <taxon>Bacillati</taxon>
        <taxon>Chloroflexota</taxon>
        <taxon>Chloroflexia</taxon>
        <taxon>Candidatus Thermobaculales</taxon>
        <taxon>Candidatus Thermobaculaceae</taxon>
        <taxon>Thermobaculum</taxon>
    </lineage>
</organism>
<dbReference type="SUPFAM" id="SSF52096">
    <property type="entry name" value="ClpP/crotonase"/>
    <property type="match status" value="1"/>
</dbReference>
<dbReference type="InterPro" id="IPR004447">
    <property type="entry name" value="Peptidase_S41A"/>
</dbReference>
<feature type="transmembrane region" description="Helical" evidence="6">
    <location>
        <begin position="7"/>
        <end position="32"/>
    </location>
</feature>
<dbReference type="GO" id="GO:0030288">
    <property type="term" value="C:outer membrane-bounded periplasmic space"/>
    <property type="evidence" value="ECO:0007669"/>
    <property type="project" value="TreeGrafter"/>
</dbReference>
<dbReference type="FunFam" id="2.30.42.10:FF:000063">
    <property type="entry name" value="Peptidase, S41 family"/>
    <property type="match status" value="1"/>
</dbReference>
<evidence type="ECO:0000256" key="6">
    <source>
        <dbReference type="SAM" id="Phobius"/>
    </source>
</evidence>
<dbReference type="GO" id="GO:0006508">
    <property type="term" value="P:proteolysis"/>
    <property type="evidence" value="ECO:0007669"/>
    <property type="project" value="UniProtKB-KW"/>
</dbReference>
<dbReference type="SMART" id="SM00245">
    <property type="entry name" value="TSPc"/>
    <property type="match status" value="1"/>
</dbReference>
<keyword evidence="6" id="KW-1133">Transmembrane helix</keyword>
<protein>
    <submittedName>
        <fullName evidence="8">Carboxyl-terminal protease</fullName>
        <ecNumber evidence="8">3.4.21.102</ecNumber>
    </submittedName>
</protein>
<dbReference type="InterPro" id="IPR029045">
    <property type="entry name" value="ClpP/crotonase-like_dom_sf"/>
</dbReference>
<dbReference type="eggNOG" id="COG0793">
    <property type="taxonomic scope" value="Bacteria"/>
</dbReference>
<proteinExistence type="inferred from homology"/>
<dbReference type="PANTHER" id="PTHR32060:SF30">
    <property type="entry name" value="CARBOXY-TERMINAL PROCESSING PROTEASE CTPA"/>
    <property type="match status" value="1"/>
</dbReference>
<dbReference type="EC" id="3.4.21.102" evidence="8"/>
<dbReference type="InterPro" id="IPR001478">
    <property type="entry name" value="PDZ"/>
</dbReference>
<evidence type="ECO:0000256" key="4">
    <source>
        <dbReference type="ARBA" id="ARBA00022825"/>
    </source>
</evidence>
<dbReference type="HOGENOM" id="CLU_017295_3_2_0"/>
<dbReference type="InterPro" id="IPR055210">
    <property type="entry name" value="CtpA/B_N"/>
</dbReference>
<keyword evidence="3 5" id="KW-0378">Hydrolase</keyword>
<dbReference type="KEGG" id="ttr:Tter_1268"/>
<feature type="domain" description="PDZ" evidence="7">
    <location>
        <begin position="109"/>
        <end position="177"/>
    </location>
</feature>
<dbReference type="Pfam" id="PF22694">
    <property type="entry name" value="CtpB_N-like"/>
    <property type="match status" value="1"/>
</dbReference>
<dbReference type="GO" id="GO:0007165">
    <property type="term" value="P:signal transduction"/>
    <property type="evidence" value="ECO:0007669"/>
    <property type="project" value="TreeGrafter"/>
</dbReference>
<sequence>MSSKWKSFLIGVTTTLLVLLIFFMGIFTGYVYSERGGRLTNIASLFTDNKPQDQSTDQVWKVLQETYQLINQEYYGRPVDSKKLLYGAAEGMVGTLGDPYSTFLPPQQAEYLQQEMSGKFEGIGVYVEFNGKQPVIVAPIDNSPAEKAGLRRGDIIVAVNGEDVSKMDSNEVISKIRGPKGTPVTLTIKRGDKTFDVKIYRADIKVPQVSYQLVNGNIGYIRVTIFGDNTTSELDKAINQAKKDKVKGVILDLRDNGGGWVQAAREMLGRFLNGGVAMYEDTTKGPGGEHPLDVITGKVSMYDLPMVVLVNKGTASASEIVSGALQARGRAELVGEKTFGKGSEQRVHTMADGSSVHITVAHWLTPDKKDINGKGLTPDYIVKSTEQDNGTSGPQFEKAIEVLKQKIANQGFRVPDRVSALVP</sequence>
<dbReference type="PROSITE" id="PS50106">
    <property type="entry name" value="PDZ"/>
    <property type="match status" value="1"/>
</dbReference>
<comment type="similarity">
    <text evidence="1 5">Belongs to the peptidase S41A family.</text>
</comment>
<dbReference type="Gene3D" id="3.30.750.44">
    <property type="match status" value="1"/>
</dbReference>
<dbReference type="Pfam" id="PF03572">
    <property type="entry name" value="Peptidase_S41"/>
    <property type="match status" value="1"/>
</dbReference>
<keyword evidence="9" id="KW-1185">Reference proteome</keyword>
<reference evidence="9" key="1">
    <citation type="journal article" date="2010" name="Stand. Genomic Sci.">
        <title>Complete genome sequence of 'Thermobaculum terrenum' type strain (YNP1).</title>
        <authorList>
            <person name="Kiss H."/>
            <person name="Cleland D."/>
            <person name="Lapidus A."/>
            <person name="Lucas S."/>
            <person name="Glavina Del Rio T."/>
            <person name="Nolan M."/>
            <person name="Tice H."/>
            <person name="Han C."/>
            <person name="Goodwin L."/>
            <person name="Pitluck S."/>
            <person name="Liolios K."/>
            <person name="Ivanova N."/>
            <person name="Mavromatis K."/>
            <person name="Ovchinnikova G."/>
            <person name="Pati A."/>
            <person name="Chen A."/>
            <person name="Palaniappan K."/>
            <person name="Land M."/>
            <person name="Hauser L."/>
            <person name="Chang Y."/>
            <person name="Jeffries C."/>
            <person name="Lu M."/>
            <person name="Brettin T."/>
            <person name="Detter J."/>
            <person name="Goker M."/>
            <person name="Tindall B."/>
            <person name="Beck B."/>
            <person name="McDermott T."/>
            <person name="Woyke T."/>
            <person name="Bristow J."/>
            <person name="Eisen J."/>
            <person name="Markowitz V."/>
            <person name="Hugenholtz P."/>
            <person name="Kyrpides N."/>
            <person name="Klenk H."/>
            <person name="Cheng J."/>
        </authorList>
    </citation>
    <scope>NUCLEOTIDE SEQUENCE [LARGE SCALE GENOMIC DNA]</scope>
    <source>
        <strain evidence="9">ATCC BAA-798 / YNP1</strain>
    </source>
</reference>
<dbReference type="AlphaFoldDB" id="D1CBL1"/>
<dbReference type="CDD" id="cd07560">
    <property type="entry name" value="Peptidase_S41_CPP"/>
    <property type="match status" value="1"/>
</dbReference>
<name>D1CBL1_THET1</name>
<evidence type="ECO:0000256" key="2">
    <source>
        <dbReference type="ARBA" id="ARBA00022670"/>
    </source>
</evidence>
<dbReference type="InterPro" id="IPR041489">
    <property type="entry name" value="PDZ_6"/>
</dbReference>
<dbReference type="Gene3D" id="3.90.226.10">
    <property type="entry name" value="2-enoyl-CoA Hydratase, Chain A, domain 1"/>
    <property type="match status" value="1"/>
</dbReference>
<evidence type="ECO:0000313" key="9">
    <source>
        <dbReference type="Proteomes" id="UP000000323"/>
    </source>
</evidence>
<dbReference type="RefSeq" id="WP_012875211.1">
    <property type="nucleotide sequence ID" value="NC_013525.1"/>
</dbReference>
<evidence type="ECO:0000256" key="1">
    <source>
        <dbReference type="ARBA" id="ARBA00009179"/>
    </source>
</evidence>
<evidence type="ECO:0000256" key="3">
    <source>
        <dbReference type="ARBA" id="ARBA00022801"/>
    </source>
</evidence>
<keyword evidence="6" id="KW-0812">Transmembrane</keyword>
<accession>D1CBL1</accession>
<dbReference type="Pfam" id="PF17820">
    <property type="entry name" value="PDZ_6"/>
    <property type="match status" value="1"/>
</dbReference>
<dbReference type="Proteomes" id="UP000000323">
    <property type="component" value="Chromosome 1"/>
</dbReference>
<dbReference type="InterPro" id="IPR036034">
    <property type="entry name" value="PDZ_sf"/>
</dbReference>
<dbReference type="GO" id="GO:0004252">
    <property type="term" value="F:serine-type endopeptidase activity"/>
    <property type="evidence" value="ECO:0007669"/>
    <property type="project" value="UniProtKB-EC"/>
</dbReference>
<keyword evidence="6" id="KW-0472">Membrane</keyword>
<dbReference type="PANTHER" id="PTHR32060">
    <property type="entry name" value="TAIL-SPECIFIC PROTEASE"/>
    <property type="match status" value="1"/>
</dbReference>
<dbReference type="SUPFAM" id="SSF50156">
    <property type="entry name" value="PDZ domain-like"/>
    <property type="match status" value="1"/>
</dbReference>
<dbReference type="CDD" id="cd06782">
    <property type="entry name" value="cpPDZ_CPP-like"/>
    <property type="match status" value="1"/>
</dbReference>
<dbReference type="EMBL" id="CP001825">
    <property type="protein sequence ID" value="ACZ42176.1"/>
    <property type="molecule type" value="Genomic_DNA"/>
</dbReference>
<evidence type="ECO:0000313" key="8">
    <source>
        <dbReference type="EMBL" id="ACZ42176.1"/>
    </source>
</evidence>
<keyword evidence="4 5" id="KW-0720">Serine protease</keyword>
<dbReference type="STRING" id="525904.Tter_1268"/>
<dbReference type="Gene3D" id="2.30.42.10">
    <property type="match status" value="1"/>
</dbReference>
<evidence type="ECO:0000256" key="5">
    <source>
        <dbReference type="RuleBase" id="RU004404"/>
    </source>
</evidence>
<dbReference type="NCBIfam" id="TIGR00225">
    <property type="entry name" value="prc"/>
    <property type="match status" value="1"/>
</dbReference>
<gene>
    <name evidence="8" type="ordered locus">Tter_1268</name>
</gene>
<evidence type="ECO:0000259" key="7">
    <source>
        <dbReference type="PROSITE" id="PS50106"/>
    </source>
</evidence>
<dbReference type="InterPro" id="IPR005151">
    <property type="entry name" value="Tail-specific_protease"/>
</dbReference>